<evidence type="ECO:0000256" key="1">
    <source>
        <dbReference type="SAM" id="MobiDB-lite"/>
    </source>
</evidence>
<evidence type="ECO:0000313" key="3">
    <source>
        <dbReference type="EMBL" id="KAF2877170.1"/>
    </source>
</evidence>
<dbReference type="EMBL" id="JAADJZ010000002">
    <property type="protein sequence ID" value="KAF2877170.1"/>
    <property type="molecule type" value="Genomic_DNA"/>
</dbReference>
<evidence type="ECO:0000256" key="2">
    <source>
        <dbReference type="SAM" id="SignalP"/>
    </source>
</evidence>
<gene>
    <name evidence="3" type="ORF">BDV95DRAFT_140810</name>
</gene>
<dbReference type="Proteomes" id="UP000481861">
    <property type="component" value="Unassembled WGS sequence"/>
</dbReference>
<keyword evidence="4" id="KW-1185">Reference proteome</keyword>
<dbReference type="OrthoDB" id="6022762at2759"/>
<feature type="region of interest" description="Disordered" evidence="1">
    <location>
        <begin position="29"/>
        <end position="56"/>
    </location>
</feature>
<evidence type="ECO:0000313" key="4">
    <source>
        <dbReference type="Proteomes" id="UP000481861"/>
    </source>
</evidence>
<reference evidence="3 4" key="1">
    <citation type="submission" date="2020-01" db="EMBL/GenBank/DDBJ databases">
        <authorList>
            <consortium name="DOE Joint Genome Institute"/>
            <person name="Haridas S."/>
            <person name="Albert R."/>
            <person name="Binder M."/>
            <person name="Bloem J."/>
            <person name="Labutti K."/>
            <person name="Salamov A."/>
            <person name="Andreopoulos B."/>
            <person name="Baker S.E."/>
            <person name="Barry K."/>
            <person name="Bills G."/>
            <person name="Bluhm B.H."/>
            <person name="Cannon C."/>
            <person name="Castanera R."/>
            <person name="Culley D.E."/>
            <person name="Daum C."/>
            <person name="Ezra D."/>
            <person name="Gonzalez J.B."/>
            <person name="Henrissat B."/>
            <person name="Kuo A."/>
            <person name="Liang C."/>
            <person name="Lipzen A."/>
            <person name="Lutzoni F."/>
            <person name="Magnuson J."/>
            <person name="Mondo S."/>
            <person name="Nolan M."/>
            <person name="Ohm R."/>
            <person name="Pangilinan J."/>
            <person name="Park H.-J.H."/>
            <person name="Ramirez L."/>
            <person name="Alfaro M."/>
            <person name="Sun H."/>
            <person name="Tritt A."/>
            <person name="Yoshinaga Y."/>
            <person name="Zwiers L.-H.L."/>
            <person name="Turgeon B.G."/>
            <person name="Goodwin S.B."/>
            <person name="Spatafora J.W."/>
            <person name="Crous P.W."/>
            <person name="Grigoriev I.V."/>
        </authorList>
    </citation>
    <scope>NUCLEOTIDE SEQUENCE [LARGE SCALE GENOMIC DNA]</scope>
    <source>
        <strain evidence="3 4">CBS 611.86</strain>
    </source>
</reference>
<proteinExistence type="predicted"/>
<accession>A0A7C8ILD9</accession>
<protein>
    <submittedName>
        <fullName evidence="3">Uncharacterized protein</fullName>
    </submittedName>
</protein>
<dbReference type="AlphaFoldDB" id="A0A7C8ILD9"/>
<feature type="signal peptide" evidence="2">
    <location>
        <begin position="1"/>
        <end position="20"/>
    </location>
</feature>
<comment type="caution">
    <text evidence="3">The sequence shown here is derived from an EMBL/GenBank/DDBJ whole genome shotgun (WGS) entry which is preliminary data.</text>
</comment>
<sequence length="56" mass="6406">MYLVGTCMYSVLLALSVVLADEMIETKDEMRGDTRGDTRDEMRGEMRGNTRDEMRG</sequence>
<feature type="chain" id="PRO_5029016111" evidence="2">
    <location>
        <begin position="21"/>
        <end position="56"/>
    </location>
</feature>
<name>A0A7C8ILD9_9PLEO</name>
<keyword evidence="2" id="KW-0732">Signal</keyword>
<organism evidence="3 4">
    <name type="scientific">Massariosphaeria phaeospora</name>
    <dbReference type="NCBI Taxonomy" id="100035"/>
    <lineage>
        <taxon>Eukaryota</taxon>
        <taxon>Fungi</taxon>
        <taxon>Dikarya</taxon>
        <taxon>Ascomycota</taxon>
        <taxon>Pezizomycotina</taxon>
        <taxon>Dothideomycetes</taxon>
        <taxon>Pleosporomycetidae</taxon>
        <taxon>Pleosporales</taxon>
        <taxon>Pleosporales incertae sedis</taxon>
        <taxon>Massariosphaeria</taxon>
    </lineage>
</organism>